<protein>
    <submittedName>
        <fullName evidence="5">Multidrug MFS transporter</fullName>
    </submittedName>
</protein>
<evidence type="ECO:0000313" key="6">
    <source>
        <dbReference type="Proteomes" id="UP001144280"/>
    </source>
</evidence>
<dbReference type="InterPro" id="IPR006311">
    <property type="entry name" value="TAT_signal"/>
</dbReference>
<dbReference type="PRINTS" id="PR00412">
    <property type="entry name" value="EPOXHYDRLASE"/>
</dbReference>
<keyword evidence="3" id="KW-0378">Hydrolase</keyword>
<dbReference type="EMBL" id="BSDI01000023">
    <property type="protein sequence ID" value="GLH99400.1"/>
    <property type="molecule type" value="Genomic_DNA"/>
</dbReference>
<comment type="similarity">
    <text evidence="1">Belongs to the peptidase S33 family.</text>
</comment>
<dbReference type="Pfam" id="PF06441">
    <property type="entry name" value="EHN"/>
    <property type="match status" value="1"/>
</dbReference>
<feature type="domain" description="Epoxide hydrolase N-terminal" evidence="4">
    <location>
        <begin position="59"/>
        <end position="163"/>
    </location>
</feature>
<organism evidence="5 6">
    <name type="scientific">Phytohabitans aurantiacus</name>
    <dbReference type="NCBI Taxonomy" id="3016789"/>
    <lineage>
        <taxon>Bacteria</taxon>
        <taxon>Bacillati</taxon>
        <taxon>Actinomycetota</taxon>
        <taxon>Actinomycetes</taxon>
        <taxon>Micromonosporales</taxon>
        <taxon>Micromonosporaceae</taxon>
    </lineage>
</organism>
<evidence type="ECO:0000313" key="5">
    <source>
        <dbReference type="EMBL" id="GLH99400.1"/>
    </source>
</evidence>
<dbReference type="Gene3D" id="3.40.50.1820">
    <property type="entry name" value="alpha/beta hydrolase"/>
    <property type="match status" value="1"/>
</dbReference>
<evidence type="ECO:0000256" key="3">
    <source>
        <dbReference type="ARBA" id="ARBA00022801"/>
    </source>
</evidence>
<keyword evidence="2" id="KW-0058">Aromatic hydrocarbons catabolism</keyword>
<dbReference type="PANTHER" id="PTHR21661:SF35">
    <property type="entry name" value="EPOXIDE HYDROLASE"/>
    <property type="match status" value="1"/>
</dbReference>
<dbReference type="InterPro" id="IPR000639">
    <property type="entry name" value="Epox_hydrolase-like"/>
</dbReference>
<reference evidence="5" key="1">
    <citation type="submission" date="2022-12" db="EMBL/GenBank/DDBJ databases">
        <title>New Phytohabitans aurantiacus sp. RD004123 nov., an actinomycete isolated from soil.</title>
        <authorList>
            <person name="Triningsih D.W."/>
            <person name="Harunari E."/>
            <person name="Igarashi Y."/>
        </authorList>
    </citation>
    <scope>NUCLEOTIDE SEQUENCE</scope>
    <source>
        <strain evidence="5">RD004123</strain>
    </source>
</reference>
<gene>
    <name evidence="5" type="ORF">Pa4123_46760</name>
</gene>
<dbReference type="PANTHER" id="PTHR21661">
    <property type="entry name" value="EPOXIDE HYDROLASE 1-RELATED"/>
    <property type="match status" value="1"/>
</dbReference>
<comment type="caution">
    <text evidence="5">The sequence shown here is derived from an EMBL/GenBank/DDBJ whole genome shotgun (WGS) entry which is preliminary data.</text>
</comment>
<evidence type="ECO:0000256" key="1">
    <source>
        <dbReference type="ARBA" id="ARBA00010088"/>
    </source>
</evidence>
<dbReference type="InterPro" id="IPR016292">
    <property type="entry name" value="Epoxide_hydrolase"/>
</dbReference>
<dbReference type="PROSITE" id="PS51318">
    <property type="entry name" value="TAT"/>
    <property type="match status" value="1"/>
</dbReference>
<evidence type="ECO:0000256" key="2">
    <source>
        <dbReference type="ARBA" id="ARBA00022797"/>
    </source>
</evidence>
<dbReference type="InterPro" id="IPR010497">
    <property type="entry name" value="Epoxide_hydro_N"/>
</dbReference>
<name>A0ABQ5QY21_9ACTN</name>
<keyword evidence="6" id="KW-1185">Reference proteome</keyword>
<dbReference type="InterPro" id="IPR029058">
    <property type="entry name" value="AB_hydrolase_fold"/>
</dbReference>
<dbReference type="SUPFAM" id="SSF53474">
    <property type="entry name" value="alpha/beta-Hydrolases"/>
    <property type="match status" value="1"/>
</dbReference>
<proteinExistence type="inferred from homology"/>
<dbReference type="Proteomes" id="UP001144280">
    <property type="component" value="Unassembled WGS sequence"/>
</dbReference>
<dbReference type="PIRSF" id="PIRSF001112">
    <property type="entry name" value="Epoxide_hydrolase"/>
    <property type="match status" value="1"/>
</dbReference>
<accession>A0ABQ5QY21</accession>
<evidence type="ECO:0000259" key="4">
    <source>
        <dbReference type="Pfam" id="PF06441"/>
    </source>
</evidence>
<sequence>MGKETRRGLTRRSVLGTAATVGAAAAPFGVAMGTASPASAEPALVESGIELPAATTEVASFRLSVPDSSLRDLQRRLAATRLPERETVQDGSQGVQLDRMRGLLDWWRTKYDWRRLEARLNGFGQFRTQIDGLGIHFLHVRSRHSNAIPVVLTHGWPGSVVEFLDVIKPLTDPTAFGGSAADAFHVVVPSMPGFGFSDKPTTTGWNVERIAKAWAQLMTRLGYRRWLAQGGDFGGSVTHELAKLGPAGLAGIHLNFFPVFQPPVGDPPTPEEQEAVAKLQRFFNDGAGFVYQQSTRPQTVGYGLTDSPAGQAAWILEKFVEWTDSGGRPEQVLGMDRMLDDIMLYWLPATAASTARIYWEDARAAATGDEFAVPVGFTVFPREIVPTPRVWAERVYKSQLIYFNKVDRGGHFAAFEQPEIFTEELRRFARLLR</sequence>